<feature type="region of interest" description="Disordered" evidence="1">
    <location>
        <begin position="934"/>
        <end position="980"/>
    </location>
</feature>
<evidence type="ECO:0000256" key="3">
    <source>
        <dbReference type="SAM" id="SignalP"/>
    </source>
</evidence>
<evidence type="ECO:0000256" key="1">
    <source>
        <dbReference type="SAM" id="MobiDB-lite"/>
    </source>
</evidence>
<feature type="compositionally biased region" description="Polar residues" evidence="1">
    <location>
        <begin position="28"/>
        <end position="42"/>
    </location>
</feature>
<feature type="compositionally biased region" description="Polar residues" evidence="1">
    <location>
        <begin position="182"/>
        <end position="193"/>
    </location>
</feature>
<keyword evidence="5" id="KW-1185">Reference proteome</keyword>
<dbReference type="EMBL" id="CAMPGE010021379">
    <property type="protein sequence ID" value="CAI2379529.1"/>
    <property type="molecule type" value="Genomic_DNA"/>
</dbReference>
<evidence type="ECO:0000256" key="2">
    <source>
        <dbReference type="SAM" id="Phobius"/>
    </source>
</evidence>
<feature type="compositionally biased region" description="Low complexity" evidence="1">
    <location>
        <begin position="139"/>
        <end position="150"/>
    </location>
</feature>
<feature type="region of interest" description="Disordered" evidence="1">
    <location>
        <begin position="129"/>
        <end position="225"/>
    </location>
</feature>
<feature type="region of interest" description="Disordered" evidence="1">
    <location>
        <begin position="28"/>
        <end position="86"/>
    </location>
</feature>
<keyword evidence="2" id="KW-0812">Transmembrane</keyword>
<proteinExistence type="predicted"/>
<feature type="region of interest" description="Disordered" evidence="1">
    <location>
        <begin position="100"/>
        <end position="119"/>
    </location>
</feature>
<keyword evidence="2" id="KW-0472">Membrane</keyword>
<feature type="compositionally biased region" description="Low complexity" evidence="1">
    <location>
        <begin position="168"/>
        <end position="181"/>
    </location>
</feature>
<feature type="compositionally biased region" description="Polar residues" evidence="1">
    <location>
        <begin position="152"/>
        <end position="167"/>
    </location>
</feature>
<feature type="signal peptide" evidence="3">
    <location>
        <begin position="1"/>
        <end position="27"/>
    </location>
</feature>
<feature type="compositionally biased region" description="Low complexity" evidence="1">
    <location>
        <begin position="212"/>
        <end position="225"/>
    </location>
</feature>
<feature type="compositionally biased region" description="Polar residues" evidence="1">
    <location>
        <begin position="202"/>
        <end position="211"/>
    </location>
</feature>
<feature type="transmembrane region" description="Helical" evidence="2">
    <location>
        <begin position="767"/>
        <end position="790"/>
    </location>
</feature>
<protein>
    <submittedName>
        <fullName evidence="4">Uncharacterized protein</fullName>
    </submittedName>
</protein>
<dbReference type="Proteomes" id="UP001295684">
    <property type="component" value="Unassembled WGS sequence"/>
</dbReference>
<accession>A0AAD1XV85</accession>
<sequence>MKSGGTKNLLVSIVLVMVLILNSVATADDNSSTSHGIPSGTWSSSRSRTSSVSSRDGPGLPGQWSLSYNPQSERHSYDTNNPHVDDIINSAPVHIKVDSKDSNKEYSGHGIPFGTWSTSTDEISSASTRIAPGSVGQWSPYSSPPSYEESLATHQPTPRNLEASQTVTSSASGTSLTASTTHQTRASSDSTVRATLAHSTGPARSSTSIHRASTGKSTAGHSSAGASAAVHAGSATAHSNLNATAAFRAGSFEPVAHHAAVVEPVVHRPGFAEPMAYQTAVVEPFHQGALVEEVLPSHYRNSMAYERPGAIVEEVAVAPVRIERPYILEERAVFEDVVIEHDSPIVEFQRHLPTTENQKFINEYNKKKYPGLIFGVDEEIEIEKCFHQAIDYYQDAQVEEIYEDGVIQSPFGSKHVRSPSFSHVNRPARQHEEVLEKCVHKTIIAPTSENGVRIPQVRYLNLTQIKTGTFEWPVVRKAQVLARKTVEKTVTIPQVGFVDLCQDHPTNEHSVIIPQVHTVLVEQIVHTDECEVSIPQVHKIWIPIMGDVTVDQYPTKTRRVSLKQEWDCTIRCEDTRVHFIKIPQRDEGISGTVIKNPYNEGKNICHNCHTSKCAGVGPSLNPFLINEHRDTTPAAAPVVVQAPAPEPEVRVETKYVEVIKEVPIPCPEPEPQVVIAPTPAPVEAPAPAPEPEVKVVTETVYVEVPAPVAEPQVIYQKQEPTEIHHIKLGQCPCSETIVANPVSFAEGAPGAPIQFLQGGAAEASGGFPWWLIPLLLFLPLLLAMLLAWLLCRGRNRKEIVAAAPVEQDSPKKKFVIAKTTREEAEEEIEREIARQLEARAHGKGNAAAVGGGHIAGAEERKIENAHQVQAIQEARGSQEANVAGEQRVIQQETSIVTKNVKSAHDAKIGHVGAESTAVAAIGGARAGGVIEEGKAASAGSPGTRIKQQRPESPGSSRGSRGRDRSSRGSGSSKKVVKKRIVKMMKQGKLVAEKEEILDAEGNVIRTEIRKEGFTSGSPDRASS</sequence>
<name>A0AAD1XV85_EUPCR</name>
<organism evidence="4 5">
    <name type="scientific">Euplotes crassus</name>
    <dbReference type="NCBI Taxonomy" id="5936"/>
    <lineage>
        <taxon>Eukaryota</taxon>
        <taxon>Sar</taxon>
        <taxon>Alveolata</taxon>
        <taxon>Ciliophora</taxon>
        <taxon>Intramacronucleata</taxon>
        <taxon>Spirotrichea</taxon>
        <taxon>Hypotrichia</taxon>
        <taxon>Euplotida</taxon>
        <taxon>Euplotidae</taxon>
        <taxon>Moneuplotes</taxon>
    </lineage>
</organism>
<keyword evidence="2" id="KW-1133">Transmembrane helix</keyword>
<feature type="compositionally biased region" description="Low complexity" evidence="1">
    <location>
        <begin position="43"/>
        <end position="55"/>
    </location>
</feature>
<dbReference type="AlphaFoldDB" id="A0AAD1XV85"/>
<reference evidence="4" key="1">
    <citation type="submission" date="2023-07" db="EMBL/GenBank/DDBJ databases">
        <authorList>
            <consortium name="AG Swart"/>
            <person name="Singh M."/>
            <person name="Singh A."/>
            <person name="Seah K."/>
            <person name="Emmerich C."/>
        </authorList>
    </citation>
    <scope>NUCLEOTIDE SEQUENCE</scope>
    <source>
        <strain evidence="4">DP1</strain>
    </source>
</reference>
<feature type="chain" id="PRO_5042293141" evidence="3">
    <location>
        <begin position="28"/>
        <end position="1023"/>
    </location>
</feature>
<comment type="caution">
    <text evidence="4">The sequence shown here is derived from an EMBL/GenBank/DDBJ whole genome shotgun (WGS) entry which is preliminary data.</text>
</comment>
<evidence type="ECO:0000313" key="5">
    <source>
        <dbReference type="Proteomes" id="UP001295684"/>
    </source>
</evidence>
<gene>
    <name evidence="4" type="ORF">ECRASSUSDP1_LOCUS20939</name>
</gene>
<keyword evidence="3" id="KW-0732">Signal</keyword>
<evidence type="ECO:0000313" key="4">
    <source>
        <dbReference type="EMBL" id="CAI2379529.1"/>
    </source>
</evidence>